<sequence length="405" mass="48142">MVKNFFIKDPIHGLITFDEQYEWAYELIKTKEFWRLNNIKQLGSSWSIFPSATHTRFTHCIGVFQVTRKLLDSLKFIKSDTHDLINNKKIVCAAALLHDIGHGPFSHTFEYATNYNHEKIGQMIITNPKSEINKILIKHNINPVDVANIIDHKSKKMWMQQVISSQIDADRLDYLPRDSHFTGTKYGNIDYDNIFKKAIVFNDQLCFSKHSWNALENILISRWSMFENVYLNKTPTTYDILMKKTLARVHFLYQKQKKYIFKNSQLLTILKPWLDNESWDITTVQNLDDYSFTALMRSFANEHDFILKTLATNWLQNKDFVTFEYEYGKDKSKDQKIIHKKYFYETITSNKQIYDFNEPVFLYTENKNNDIKLLKLEDKSLIIAALKSIKQPRIKKWIFYYKPLK</sequence>
<dbReference type="GO" id="GO:0006203">
    <property type="term" value="P:dGTP catabolic process"/>
    <property type="evidence" value="ECO:0007669"/>
    <property type="project" value="TreeGrafter"/>
</dbReference>
<dbReference type="KEGG" id="upa:UPA3_0638"/>
<dbReference type="InterPro" id="IPR050135">
    <property type="entry name" value="dGTPase-like"/>
</dbReference>
<evidence type="ECO:0000313" key="3">
    <source>
        <dbReference type="Proteomes" id="UP000002162"/>
    </source>
</evidence>
<dbReference type="InterPro" id="IPR003607">
    <property type="entry name" value="HD/PDEase_dom"/>
</dbReference>
<name>A0A2C9DY18_UREP2</name>
<organism evidence="2 3">
    <name type="scientific">Ureaplasma parvum serovar 3 (strain ATCC 27815 / 27 / NCTC 11736)</name>
    <dbReference type="NCBI Taxonomy" id="505682"/>
    <lineage>
        <taxon>Bacteria</taxon>
        <taxon>Bacillati</taxon>
        <taxon>Mycoplasmatota</taxon>
        <taxon>Mycoplasmoidales</taxon>
        <taxon>Mycoplasmoidaceae</taxon>
        <taxon>Ureaplasma</taxon>
    </lineage>
</organism>
<dbReference type="Gene3D" id="1.10.3210.10">
    <property type="entry name" value="Hypothetical protein af1432"/>
    <property type="match status" value="1"/>
</dbReference>
<dbReference type="EMBL" id="CP000942">
    <property type="protein sequence ID" value="ACA32770.1"/>
    <property type="molecule type" value="Genomic_DNA"/>
</dbReference>
<dbReference type="Proteomes" id="UP000002162">
    <property type="component" value="Chromosome"/>
</dbReference>
<dbReference type="PANTHER" id="PTHR11373:SF4">
    <property type="entry name" value="DEOXYNUCLEOSIDE TRIPHOSPHATE TRIPHOSPHOHYDROLASE SAMHD1"/>
    <property type="match status" value="1"/>
</dbReference>
<dbReference type="Pfam" id="PF01966">
    <property type="entry name" value="HD"/>
    <property type="match status" value="1"/>
</dbReference>
<feature type="domain" description="HD" evidence="1">
    <location>
        <begin position="56"/>
        <end position="175"/>
    </location>
</feature>
<reference evidence="2 3" key="1">
    <citation type="submission" date="2008-02" db="EMBL/GenBank/DDBJ databases">
        <title>Genome sequence of Ureaplasma parvum serovar 3.</title>
        <authorList>
            <person name="Methe B.A."/>
            <person name="Glass J."/>
            <person name="Waites K."/>
            <person name="Shrivastava S."/>
        </authorList>
    </citation>
    <scope>NUCLEOTIDE SEQUENCE [LARGE SCALE GENOMIC DNA]</scope>
    <source>
        <strain evidence="3">ATCC 27815 / 27 / NCTC 11736</strain>
    </source>
</reference>
<dbReference type="GO" id="GO:0008832">
    <property type="term" value="F:dGTPase activity"/>
    <property type="evidence" value="ECO:0007669"/>
    <property type="project" value="TreeGrafter"/>
</dbReference>
<evidence type="ECO:0000259" key="1">
    <source>
        <dbReference type="PROSITE" id="PS51831"/>
    </source>
</evidence>
<accession>A0A2C9DY18</accession>
<dbReference type="InterPro" id="IPR006674">
    <property type="entry name" value="HD_domain"/>
</dbReference>
<evidence type="ECO:0000313" key="2">
    <source>
        <dbReference type="EMBL" id="ACA32770.1"/>
    </source>
</evidence>
<dbReference type="RefSeq" id="WP_006688577.1">
    <property type="nucleotide sequence ID" value="NC_010503.1"/>
</dbReference>
<dbReference type="SMART" id="SM00471">
    <property type="entry name" value="HDc"/>
    <property type="match status" value="1"/>
</dbReference>
<dbReference type="SUPFAM" id="SSF109604">
    <property type="entry name" value="HD-domain/PDEase-like"/>
    <property type="match status" value="1"/>
</dbReference>
<dbReference type="AlphaFoldDB" id="A0A2C9DY18"/>
<protein>
    <submittedName>
        <fullName evidence="2">HD domain protein</fullName>
    </submittedName>
</protein>
<dbReference type="GeneID" id="29672259"/>
<dbReference type="CDD" id="cd00077">
    <property type="entry name" value="HDc"/>
    <property type="match status" value="1"/>
</dbReference>
<dbReference type="PROSITE" id="PS51831">
    <property type="entry name" value="HD"/>
    <property type="match status" value="1"/>
</dbReference>
<gene>
    <name evidence="2" type="ordered locus">UPA3_0638</name>
</gene>
<dbReference type="PANTHER" id="PTHR11373">
    <property type="entry name" value="DEOXYNUCLEOSIDE TRIPHOSPHATE TRIPHOSPHOHYDROLASE"/>
    <property type="match status" value="1"/>
</dbReference>
<dbReference type="HOGENOM" id="CLU_026821_0_0_14"/>
<proteinExistence type="predicted"/>